<dbReference type="InterPro" id="IPR000182">
    <property type="entry name" value="GNAT_dom"/>
</dbReference>
<dbReference type="CDD" id="cd04301">
    <property type="entry name" value="NAT_SF"/>
    <property type="match status" value="1"/>
</dbReference>
<feature type="domain" description="N-acetyltransferase" evidence="1">
    <location>
        <begin position="8"/>
        <end position="160"/>
    </location>
</feature>
<comment type="caution">
    <text evidence="2">The sequence shown here is derived from an EMBL/GenBank/DDBJ whole genome shotgun (WGS) entry which is preliminary data.</text>
</comment>
<proteinExistence type="predicted"/>
<dbReference type="InterPro" id="IPR050276">
    <property type="entry name" value="MshD_Acetyltransferase"/>
</dbReference>
<evidence type="ECO:0000313" key="3">
    <source>
        <dbReference type="Proteomes" id="UP001157114"/>
    </source>
</evidence>
<dbReference type="SUPFAM" id="SSF55729">
    <property type="entry name" value="Acyl-CoA N-acyltransferases (Nat)"/>
    <property type="match status" value="1"/>
</dbReference>
<evidence type="ECO:0000313" key="2">
    <source>
        <dbReference type="EMBL" id="GLX68004.1"/>
    </source>
</evidence>
<evidence type="ECO:0000259" key="1">
    <source>
        <dbReference type="PROSITE" id="PS51186"/>
    </source>
</evidence>
<accession>A0ABQ6GAM3</accession>
<name>A0ABQ6GAM3_9BACL</name>
<organism evidence="2 3">
    <name type="scientific">Paenibacillus glycanilyticus</name>
    <dbReference type="NCBI Taxonomy" id="126569"/>
    <lineage>
        <taxon>Bacteria</taxon>
        <taxon>Bacillati</taxon>
        <taxon>Bacillota</taxon>
        <taxon>Bacilli</taxon>
        <taxon>Bacillales</taxon>
        <taxon>Paenibacillaceae</taxon>
        <taxon>Paenibacillus</taxon>
    </lineage>
</organism>
<gene>
    <name evidence="2" type="ORF">MU1_23490</name>
</gene>
<dbReference type="Gene3D" id="3.40.630.30">
    <property type="match status" value="1"/>
</dbReference>
<protein>
    <submittedName>
        <fullName evidence="2">N-acetyltransferase</fullName>
    </submittedName>
</protein>
<dbReference type="PANTHER" id="PTHR43617:SF2">
    <property type="entry name" value="UPF0039 PROTEIN SLL0451"/>
    <property type="match status" value="1"/>
</dbReference>
<dbReference type="Pfam" id="PF13527">
    <property type="entry name" value="Acetyltransf_9"/>
    <property type="match status" value="1"/>
</dbReference>
<dbReference type="RefSeq" id="WP_284238759.1">
    <property type="nucleotide sequence ID" value="NZ_BSSQ01000010.1"/>
</dbReference>
<dbReference type="Proteomes" id="UP001157114">
    <property type="component" value="Unassembled WGS sequence"/>
</dbReference>
<dbReference type="PROSITE" id="PS51186">
    <property type="entry name" value="GNAT"/>
    <property type="match status" value="1"/>
</dbReference>
<dbReference type="InterPro" id="IPR016181">
    <property type="entry name" value="Acyl_CoA_acyltransferase"/>
</dbReference>
<reference evidence="2 3" key="1">
    <citation type="submission" date="2023-03" db="EMBL/GenBank/DDBJ databases">
        <title>Draft genome sequence of the bacteria which degrade cell wall of Tricholomamatutake.</title>
        <authorList>
            <person name="Konishi Y."/>
            <person name="Fukuta Y."/>
            <person name="Shirasaka N."/>
        </authorList>
    </citation>
    <scope>NUCLEOTIDE SEQUENCE [LARGE SCALE GENOMIC DNA]</scope>
    <source>
        <strain evidence="3">mu1</strain>
    </source>
</reference>
<dbReference type="EMBL" id="BSSQ01000010">
    <property type="protein sequence ID" value="GLX68004.1"/>
    <property type="molecule type" value="Genomic_DNA"/>
</dbReference>
<keyword evidence="3" id="KW-1185">Reference proteome</keyword>
<dbReference type="PANTHER" id="PTHR43617">
    <property type="entry name" value="L-AMINO ACID N-ACETYLTRANSFERASE"/>
    <property type="match status" value="1"/>
</dbReference>
<sequence>MNHDEIEFHIRAEQPNDAESVYRIHYEAFGEREEESKMAERVRASKGYIPELSLIATDRNGSVIGHALFSQAEVVDEDIRHEVIVLAPIAVKPGYQNQGIGGALIREGLRLADKRGNSHVFLIGHPAYYPKFGFEPARPYGFELKQFEVPNEVFMVKILSPNAGIKGELRYPQAFLD</sequence>